<reference evidence="2" key="1">
    <citation type="journal article" date="2020" name="mSystems">
        <title>Genome- and Community-Level Interaction Insights into Carbon Utilization and Element Cycling Functions of Hydrothermarchaeota in Hydrothermal Sediment.</title>
        <authorList>
            <person name="Zhou Z."/>
            <person name="Liu Y."/>
            <person name="Xu W."/>
            <person name="Pan J."/>
            <person name="Luo Z.H."/>
            <person name="Li M."/>
        </authorList>
    </citation>
    <scope>NUCLEOTIDE SEQUENCE [LARGE SCALE GENOMIC DNA]</scope>
    <source>
        <strain evidence="2">HyVt-443</strain>
    </source>
</reference>
<dbReference type="AlphaFoldDB" id="A0A831W5G1"/>
<feature type="compositionally biased region" description="Gly residues" evidence="1">
    <location>
        <begin position="46"/>
        <end position="62"/>
    </location>
</feature>
<accession>A0A831W5G1</accession>
<sequence>MSDTAPGRDYQGAAPGYPQPSYGERNTPVIGQPAPSNGPAAIGPVDGWGGGAGTWPGDGAWPGGNPPEFQAPPQGYRFRDGPLQQAGPQFPRFRPSPMGVDSPYRWGGGNGSLGPPPVYRPLDGTMQGGQGENGANGTYPGQFPQPAYPQARRYADPRFRPLSD</sequence>
<evidence type="ECO:0000256" key="1">
    <source>
        <dbReference type="SAM" id="MobiDB-lite"/>
    </source>
</evidence>
<dbReference type="EMBL" id="DRKP01000091">
    <property type="protein sequence ID" value="HEB96363.1"/>
    <property type="molecule type" value="Genomic_DNA"/>
</dbReference>
<evidence type="ECO:0000313" key="2">
    <source>
        <dbReference type="EMBL" id="HEB96363.1"/>
    </source>
</evidence>
<gene>
    <name evidence="2" type="ORF">ENI96_08020</name>
</gene>
<proteinExistence type="predicted"/>
<protein>
    <submittedName>
        <fullName evidence="2">Uncharacterized protein</fullName>
    </submittedName>
</protein>
<organism evidence="2">
    <name type="scientific">Sedimenticola thiotaurini</name>
    <dbReference type="NCBI Taxonomy" id="1543721"/>
    <lineage>
        <taxon>Bacteria</taxon>
        <taxon>Pseudomonadati</taxon>
        <taxon>Pseudomonadota</taxon>
        <taxon>Gammaproteobacteria</taxon>
        <taxon>Chromatiales</taxon>
        <taxon>Sedimenticolaceae</taxon>
        <taxon>Sedimenticola</taxon>
    </lineage>
</organism>
<comment type="caution">
    <text evidence="2">The sequence shown here is derived from an EMBL/GenBank/DDBJ whole genome shotgun (WGS) entry which is preliminary data.</text>
</comment>
<feature type="compositionally biased region" description="Basic and acidic residues" evidence="1">
    <location>
        <begin position="153"/>
        <end position="164"/>
    </location>
</feature>
<feature type="region of interest" description="Disordered" evidence="1">
    <location>
        <begin position="1"/>
        <end position="164"/>
    </location>
</feature>
<name>A0A831W5G1_9GAMM</name>
<dbReference type="Proteomes" id="UP000886251">
    <property type="component" value="Unassembled WGS sequence"/>
</dbReference>